<protein>
    <recommendedName>
        <fullName evidence="4">Secreted protein</fullName>
    </recommendedName>
</protein>
<evidence type="ECO:0000313" key="3">
    <source>
        <dbReference type="Proteomes" id="UP001230504"/>
    </source>
</evidence>
<proteinExistence type="predicted"/>
<sequence length="115" mass="12757">MLFCFALLSLVSDGPGYFTDAPLHNPLRWAFIIVESTHRGKGERSIGQAPLPPPHFANSCILRFATVPLTYRMHPAPACDSWEPGRLTRICDSLSPGHRPHPSVRSSIHVPLSLY</sequence>
<accession>A0AAD8Q9W4</accession>
<evidence type="ECO:0008006" key="4">
    <source>
        <dbReference type="Google" id="ProtNLM"/>
    </source>
</evidence>
<keyword evidence="3" id="KW-1185">Reference proteome</keyword>
<comment type="caution">
    <text evidence="2">The sequence shown here is derived from an EMBL/GenBank/DDBJ whole genome shotgun (WGS) entry which is preliminary data.</text>
</comment>
<name>A0AAD8Q9W4_9PEZI</name>
<dbReference type="EMBL" id="JAHLJV010000004">
    <property type="protein sequence ID" value="KAK1598680.1"/>
    <property type="molecule type" value="Genomic_DNA"/>
</dbReference>
<dbReference type="GeneID" id="85440938"/>
<dbReference type="AlphaFoldDB" id="A0AAD8Q9W4"/>
<evidence type="ECO:0000313" key="2">
    <source>
        <dbReference type="EMBL" id="KAK1598680.1"/>
    </source>
</evidence>
<reference evidence="2" key="1">
    <citation type="submission" date="2021-06" db="EMBL/GenBank/DDBJ databases">
        <title>Comparative genomics, transcriptomics and evolutionary studies reveal genomic signatures of adaptation to plant cell wall in hemibiotrophic fungi.</title>
        <authorList>
            <consortium name="DOE Joint Genome Institute"/>
            <person name="Baroncelli R."/>
            <person name="Diaz J.F."/>
            <person name="Benocci T."/>
            <person name="Peng M."/>
            <person name="Battaglia E."/>
            <person name="Haridas S."/>
            <person name="Andreopoulos W."/>
            <person name="Labutti K."/>
            <person name="Pangilinan J."/>
            <person name="Floch G.L."/>
            <person name="Makela M.R."/>
            <person name="Henrissat B."/>
            <person name="Grigoriev I.V."/>
            <person name="Crouch J.A."/>
            <person name="De Vries R.P."/>
            <person name="Sukno S.A."/>
            <person name="Thon M.R."/>
        </authorList>
    </citation>
    <scope>NUCLEOTIDE SEQUENCE</scope>
    <source>
        <strain evidence="2">CBS 125086</strain>
    </source>
</reference>
<dbReference type="RefSeq" id="XP_060419357.1">
    <property type="nucleotide sequence ID" value="XM_060556698.1"/>
</dbReference>
<dbReference type="Proteomes" id="UP001230504">
    <property type="component" value="Unassembled WGS sequence"/>
</dbReference>
<feature type="chain" id="PRO_5042123105" description="Secreted protein" evidence="1">
    <location>
        <begin position="17"/>
        <end position="115"/>
    </location>
</feature>
<keyword evidence="1" id="KW-0732">Signal</keyword>
<organism evidence="2 3">
    <name type="scientific">Colletotrichum navitas</name>
    <dbReference type="NCBI Taxonomy" id="681940"/>
    <lineage>
        <taxon>Eukaryota</taxon>
        <taxon>Fungi</taxon>
        <taxon>Dikarya</taxon>
        <taxon>Ascomycota</taxon>
        <taxon>Pezizomycotina</taxon>
        <taxon>Sordariomycetes</taxon>
        <taxon>Hypocreomycetidae</taxon>
        <taxon>Glomerellales</taxon>
        <taxon>Glomerellaceae</taxon>
        <taxon>Colletotrichum</taxon>
        <taxon>Colletotrichum graminicola species complex</taxon>
    </lineage>
</organism>
<gene>
    <name evidence="2" type="ORF">LY79DRAFT_537850</name>
</gene>
<feature type="signal peptide" evidence="1">
    <location>
        <begin position="1"/>
        <end position="16"/>
    </location>
</feature>
<evidence type="ECO:0000256" key="1">
    <source>
        <dbReference type="SAM" id="SignalP"/>
    </source>
</evidence>